<comment type="catalytic activity">
    <reaction evidence="4">
        <text>UTP + H2O = UMP + diphosphate + H(+)</text>
        <dbReference type="Rhea" id="RHEA:29395"/>
        <dbReference type="ChEBI" id="CHEBI:15377"/>
        <dbReference type="ChEBI" id="CHEBI:15378"/>
        <dbReference type="ChEBI" id="CHEBI:33019"/>
        <dbReference type="ChEBI" id="CHEBI:46398"/>
        <dbReference type="ChEBI" id="CHEBI:57865"/>
        <dbReference type="EC" id="3.6.1.9"/>
    </reaction>
</comment>
<evidence type="ECO:0000313" key="5">
    <source>
        <dbReference type="EMBL" id="TGU71703.1"/>
    </source>
</evidence>
<evidence type="ECO:0000256" key="2">
    <source>
        <dbReference type="ARBA" id="ARBA00022801"/>
    </source>
</evidence>
<comment type="caution">
    <text evidence="4">Lacks conserved residue(s) required for the propagation of feature annotation.</text>
</comment>
<keyword evidence="2 4" id="KW-0378">Hydrolase</keyword>
<dbReference type="SUPFAM" id="SSF52972">
    <property type="entry name" value="ITPase-like"/>
    <property type="match status" value="1"/>
</dbReference>
<gene>
    <name evidence="5" type="ORF">E4633_15485</name>
</gene>
<accession>A0A4S1CEL0</accession>
<dbReference type="GO" id="GO:0036218">
    <property type="term" value="F:dTTP diphosphatase activity"/>
    <property type="evidence" value="ECO:0007669"/>
    <property type="project" value="RHEA"/>
</dbReference>
<evidence type="ECO:0000256" key="3">
    <source>
        <dbReference type="ARBA" id="ARBA00023080"/>
    </source>
</evidence>
<evidence type="ECO:0000313" key="6">
    <source>
        <dbReference type="Proteomes" id="UP000306416"/>
    </source>
</evidence>
<comment type="function">
    <text evidence="4">Nucleoside triphosphate pyrophosphatase that hydrolyzes dTTP and UTP. May have a dual role in cell division arrest and in preventing the incorporation of modified nucleotides into cellular nucleic acids.</text>
</comment>
<dbReference type="Pfam" id="PF02545">
    <property type="entry name" value="Maf"/>
    <property type="match status" value="1"/>
</dbReference>
<dbReference type="InterPro" id="IPR003697">
    <property type="entry name" value="Maf-like"/>
</dbReference>
<dbReference type="Gene3D" id="3.90.950.10">
    <property type="match status" value="1"/>
</dbReference>
<protein>
    <recommendedName>
        <fullName evidence="4">dTTP/UTP pyrophosphatase</fullName>
        <shortName evidence="4">dTTPase/UTPase</shortName>
        <ecNumber evidence="4">3.6.1.9</ecNumber>
    </recommendedName>
    <alternativeName>
        <fullName evidence="4">Nucleoside triphosphate pyrophosphatase</fullName>
    </alternativeName>
    <alternativeName>
        <fullName evidence="4">Nucleotide pyrophosphatase</fullName>
        <shortName evidence="4">Nucleotide PPase</shortName>
    </alternativeName>
</protein>
<evidence type="ECO:0000256" key="4">
    <source>
        <dbReference type="HAMAP-Rule" id="MF_00528"/>
    </source>
</evidence>
<keyword evidence="6" id="KW-1185">Reference proteome</keyword>
<comment type="subcellular location">
    <subcellularLocation>
        <location evidence="4">Cytoplasm</location>
    </subcellularLocation>
</comment>
<dbReference type="EC" id="3.6.1.9" evidence="4"/>
<dbReference type="PANTHER" id="PTHR43213:SF5">
    <property type="entry name" value="BIFUNCTIONAL DTTP_UTP PYROPHOSPHATASE_METHYLTRANSFERASE PROTEIN-RELATED"/>
    <property type="match status" value="1"/>
</dbReference>
<dbReference type="AlphaFoldDB" id="A0A4S1CEL0"/>
<feature type="active site" description="Proton acceptor" evidence="4">
    <location>
        <position position="70"/>
    </location>
</feature>
<keyword evidence="3 4" id="KW-0546">Nucleotide metabolism</keyword>
<dbReference type="PANTHER" id="PTHR43213">
    <property type="entry name" value="BIFUNCTIONAL DTTP/UTP PYROPHOSPHATASE/METHYLTRANSFERASE PROTEIN-RELATED"/>
    <property type="match status" value="1"/>
</dbReference>
<feature type="site" description="Important for substrate specificity" evidence="4">
    <location>
        <position position="13"/>
    </location>
</feature>
<comment type="caution">
    <text evidence="5">The sequence shown here is derived from an EMBL/GenBank/DDBJ whole genome shotgun (WGS) entry which is preliminary data.</text>
</comment>
<feature type="site" description="Important for substrate specificity" evidence="4">
    <location>
        <position position="155"/>
    </location>
</feature>
<dbReference type="Proteomes" id="UP000306416">
    <property type="component" value="Unassembled WGS sequence"/>
</dbReference>
<dbReference type="RefSeq" id="WP_135871524.1">
    <property type="nucleotide sequence ID" value="NZ_SRSC01000003.1"/>
</dbReference>
<feature type="site" description="Important for substrate specificity" evidence="4">
    <location>
        <position position="71"/>
    </location>
</feature>
<sequence length="192" mass="20908">MNQTIVLASASPRRSELLESAGIAFRVLPADICEDPFPGEEPVDHVLRLAEGKARAASEKTDGRFFLGADTIVLCDGEIMGKPKDHDDAFRMLKKLSGVPHEVVTGFAIYDRERDGAVIEAVRTKVYFKQLRDEEIEAYIATGCPFDKAGAYAIQGGAAHMVQKIDGSYTNVVGLPLCEVVEQLRVMGALPQ</sequence>
<dbReference type="CDD" id="cd00555">
    <property type="entry name" value="Maf"/>
    <property type="match status" value="1"/>
</dbReference>
<dbReference type="InterPro" id="IPR029001">
    <property type="entry name" value="ITPase-like_fam"/>
</dbReference>
<dbReference type="NCBIfam" id="NF010948">
    <property type="entry name" value="PRK14368.1"/>
    <property type="match status" value="1"/>
</dbReference>
<dbReference type="GO" id="GO:0009117">
    <property type="term" value="P:nucleotide metabolic process"/>
    <property type="evidence" value="ECO:0007669"/>
    <property type="project" value="UniProtKB-KW"/>
</dbReference>
<dbReference type="EMBL" id="SRSC01000003">
    <property type="protein sequence ID" value="TGU71703.1"/>
    <property type="molecule type" value="Genomic_DNA"/>
</dbReference>
<dbReference type="NCBIfam" id="TIGR00172">
    <property type="entry name" value="maf"/>
    <property type="match status" value="1"/>
</dbReference>
<dbReference type="PIRSF" id="PIRSF006305">
    <property type="entry name" value="Maf"/>
    <property type="match status" value="1"/>
</dbReference>
<keyword evidence="4" id="KW-0963">Cytoplasm</keyword>
<comment type="similarity">
    <text evidence="4">Belongs to the Maf family. YhdE subfamily.</text>
</comment>
<proteinExistence type="inferred from homology"/>
<reference evidence="5 6" key="1">
    <citation type="submission" date="2019-04" db="EMBL/GenBank/DDBJ databases">
        <title>Geobacter oryzae sp. nov., ferric-reducing bacteria isolated from paddy soil.</title>
        <authorList>
            <person name="Xu Z."/>
            <person name="Masuda Y."/>
            <person name="Itoh H."/>
            <person name="Senoo K."/>
        </authorList>
    </citation>
    <scope>NUCLEOTIDE SEQUENCE [LARGE SCALE GENOMIC DNA]</scope>
    <source>
        <strain evidence="5 6">Red111</strain>
    </source>
</reference>
<dbReference type="GO" id="GO:0005737">
    <property type="term" value="C:cytoplasm"/>
    <property type="evidence" value="ECO:0007669"/>
    <property type="project" value="UniProtKB-SubCell"/>
</dbReference>
<organism evidence="5 6">
    <name type="scientific">Geomonas terrae</name>
    <dbReference type="NCBI Taxonomy" id="2562681"/>
    <lineage>
        <taxon>Bacteria</taxon>
        <taxon>Pseudomonadati</taxon>
        <taxon>Thermodesulfobacteriota</taxon>
        <taxon>Desulfuromonadia</taxon>
        <taxon>Geobacterales</taxon>
        <taxon>Geobacteraceae</taxon>
        <taxon>Geomonas</taxon>
    </lineage>
</organism>
<name>A0A4S1CEL0_9BACT</name>
<dbReference type="GO" id="GO:0036221">
    <property type="term" value="F:UTP diphosphatase activity"/>
    <property type="evidence" value="ECO:0007669"/>
    <property type="project" value="RHEA"/>
</dbReference>
<comment type="cofactor">
    <cofactor evidence="1 4">
        <name>a divalent metal cation</name>
        <dbReference type="ChEBI" id="CHEBI:60240"/>
    </cofactor>
</comment>
<dbReference type="HAMAP" id="MF_00528">
    <property type="entry name" value="Maf"/>
    <property type="match status" value="1"/>
</dbReference>
<comment type="catalytic activity">
    <reaction evidence="4">
        <text>dTTP + H2O = dTMP + diphosphate + H(+)</text>
        <dbReference type="Rhea" id="RHEA:28534"/>
        <dbReference type="ChEBI" id="CHEBI:15377"/>
        <dbReference type="ChEBI" id="CHEBI:15378"/>
        <dbReference type="ChEBI" id="CHEBI:33019"/>
        <dbReference type="ChEBI" id="CHEBI:37568"/>
        <dbReference type="ChEBI" id="CHEBI:63528"/>
        <dbReference type="EC" id="3.6.1.9"/>
    </reaction>
</comment>
<evidence type="ECO:0000256" key="1">
    <source>
        <dbReference type="ARBA" id="ARBA00001968"/>
    </source>
</evidence>